<feature type="transmembrane region" description="Helical" evidence="1">
    <location>
        <begin position="243"/>
        <end position="262"/>
    </location>
</feature>
<reference evidence="4" key="1">
    <citation type="submission" date="2020-07" db="EMBL/GenBank/DDBJ databases">
        <title>Complete genome sequencing of Coprobacter sp. strain 2CBH44.</title>
        <authorList>
            <person name="Sakamoto M."/>
            <person name="Murakami T."/>
            <person name="Mori H."/>
        </authorList>
    </citation>
    <scope>NUCLEOTIDE SEQUENCE [LARGE SCALE GENOMIC DNA]</scope>
    <source>
        <strain evidence="4">2CBH44</strain>
    </source>
</reference>
<name>A0A7G1HSU1_9BACT</name>
<keyword evidence="1" id="KW-1133">Transmembrane helix</keyword>
<feature type="transmembrane region" description="Helical" evidence="1">
    <location>
        <begin position="326"/>
        <end position="344"/>
    </location>
</feature>
<sequence length="401" mass="46641">MELDMAKPNARVDVADVLRGLAVMGIIILHSIEHFNFYQFPDSSPFKWMQFTDKAIWNGLFFTFSGKAYAVFALLFGFSFYIQDDNQRRRGEDFRLRFLWRLFILFVIGQFNAMFFTGEILTMYAIIGIVLVLFCRVSNKMLLVLSTILLLQPLDWGRIIYALCNTDYEIGESLARYYFGVAYEVQSNGSLGDTIKMNLWEGQLANMTWALEHGRILQTAGLFLLGLLVGRKKLFIHTPENEWFWIKALILGLICFFPLYGINNMLPDYISRGAILVPLQLIISSLANLSFMVILVTGLLLVFYHVKDKSFFMRFAPYGKMSMTNYIGQSIIGSLFFYHWGFYLGQYMGITYSFLFGIALFLSQWIFCIWWMKNHKHGIFEGIWKRLTWIGSSRVPESIWK</sequence>
<dbReference type="AlphaFoldDB" id="A0A7G1HSU1"/>
<keyword evidence="1" id="KW-0812">Transmembrane</keyword>
<evidence type="ECO:0000313" key="3">
    <source>
        <dbReference type="EMBL" id="BCI62676.1"/>
    </source>
</evidence>
<feature type="transmembrane region" description="Helical" evidence="1">
    <location>
        <begin position="60"/>
        <end position="82"/>
    </location>
</feature>
<organism evidence="3 4">
    <name type="scientific">Coprobacter secundus subsp. similis</name>
    <dbReference type="NCBI Taxonomy" id="2751153"/>
    <lineage>
        <taxon>Bacteria</taxon>
        <taxon>Pseudomonadati</taxon>
        <taxon>Bacteroidota</taxon>
        <taxon>Bacteroidia</taxon>
        <taxon>Bacteroidales</taxon>
        <taxon>Barnesiellaceae</taxon>
        <taxon>Coprobacter</taxon>
    </lineage>
</organism>
<keyword evidence="4" id="KW-1185">Reference proteome</keyword>
<accession>A0A7G1HSU1</accession>
<evidence type="ECO:0000256" key="1">
    <source>
        <dbReference type="SAM" id="Phobius"/>
    </source>
</evidence>
<feature type="transmembrane region" description="Helical" evidence="1">
    <location>
        <begin position="98"/>
        <end position="117"/>
    </location>
</feature>
<feature type="transmembrane region" description="Helical" evidence="1">
    <location>
        <begin position="282"/>
        <end position="306"/>
    </location>
</feature>
<keyword evidence="1" id="KW-0472">Membrane</keyword>
<feature type="transmembrane region" description="Helical" evidence="1">
    <location>
        <begin position="123"/>
        <end position="151"/>
    </location>
</feature>
<gene>
    <name evidence="3" type="ORF">Cop2CBH44_10290</name>
</gene>
<dbReference type="InterPro" id="IPR052529">
    <property type="entry name" value="Bact_Transport_Assoc"/>
</dbReference>
<dbReference type="InterPro" id="IPR007349">
    <property type="entry name" value="DUF418"/>
</dbReference>
<dbReference type="RefSeq" id="WP_200755673.1">
    <property type="nucleotide sequence ID" value="NZ_AP023322.1"/>
</dbReference>
<dbReference type="PANTHER" id="PTHR30590:SF2">
    <property type="entry name" value="INNER MEMBRANE PROTEIN"/>
    <property type="match status" value="1"/>
</dbReference>
<dbReference type="KEGG" id="copr:Cop2CBH44_10290"/>
<dbReference type="EMBL" id="AP023322">
    <property type="protein sequence ID" value="BCI62676.1"/>
    <property type="molecule type" value="Genomic_DNA"/>
</dbReference>
<feature type="transmembrane region" description="Helical" evidence="1">
    <location>
        <begin position="350"/>
        <end position="372"/>
    </location>
</feature>
<evidence type="ECO:0000259" key="2">
    <source>
        <dbReference type="Pfam" id="PF04235"/>
    </source>
</evidence>
<dbReference type="PANTHER" id="PTHR30590">
    <property type="entry name" value="INNER MEMBRANE PROTEIN"/>
    <property type="match status" value="1"/>
</dbReference>
<proteinExistence type="predicted"/>
<dbReference type="Pfam" id="PF04235">
    <property type="entry name" value="DUF418"/>
    <property type="match status" value="1"/>
</dbReference>
<evidence type="ECO:0000313" key="4">
    <source>
        <dbReference type="Proteomes" id="UP000594042"/>
    </source>
</evidence>
<feature type="transmembrane region" description="Helical" evidence="1">
    <location>
        <begin position="21"/>
        <end position="40"/>
    </location>
</feature>
<feature type="domain" description="DUF418" evidence="2">
    <location>
        <begin position="230"/>
        <end position="390"/>
    </location>
</feature>
<protein>
    <submittedName>
        <fullName evidence="3">Membrane protein</fullName>
    </submittedName>
</protein>
<dbReference type="Proteomes" id="UP000594042">
    <property type="component" value="Chromosome"/>
</dbReference>